<dbReference type="KEGG" id="bsed:DN745_14965"/>
<dbReference type="EMBL" id="CP030032">
    <property type="protein sequence ID" value="AWV90557.1"/>
    <property type="molecule type" value="Genomic_DNA"/>
</dbReference>
<proteinExistence type="predicted"/>
<name>A0A2Z4FNI5_9DELT</name>
<dbReference type="OrthoDB" id="5499132at2"/>
<evidence type="ECO:0000313" key="2">
    <source>
        <dbReference type="Proteomes" id="UP000249799"/>
    </source>
</evidence>
<reference evidence="1 2" key="1">
    <citation type="submission" date="2018-06" db="EMBL/GenBank/DDBJ databases">
        <title>Lujinxingia sediminis gen. nov. sp. nov., a new facultative anaerobic member of the class Deltaproteobacteria, and proposal of Lujinxingaceae fam. nov.</title>
        <authorList>
            <person name="Guo L.-Y."/>
            <person name="Li C.-M."/>
            <person name="Wang S."/>
            <person name="Du Z.-J."/>
        </authorList>
    </citation>
    <scope>NUCLEOTIDE SEQUENCE [LARGE SCALE GENOMIC DNA]</scope>
    <source>
        <strain evidence="1 2">FA350</strain>
    </source>
</reference>
<sequence length="299" mass="33847">MTQDAVETTQDKKDPTQELAEALYQQLKTHARRVKRTEKLLKQVQGKAPSPATFTDWLDIAQSLEGYALGVPELDAQREALLKQIDSGMQKLRLKTRMTFFAELEKRAAESNIKLQKLSDTPYVAYADPMTLEVDFDLGCTRVLYGHELICEVELDARKLLDARENALKEIKKQALDSEEFFNALHASYRTVLAAEGLPYGERVDLVDVLMPMSMMRLSRANWRKKGVDALQPFTRHQLAWQLSQLRRDAMLEHDGKRLDIGAATGGSTRDKRNVLYIPIGSGNGQYYRSIRFTAAPAA</sequence>
<dbReference type="AlphaFoldDB" id="A0A2Z4FNI5"/>
<evidence type="ECO:0000313" key="1">
    <source>
        <dbReference type="EMBL" id="AWV90557.1"/>
    </source>
</evidence>
<accession>A0A2Z4FNI5</accession>
<dbReference type="RefSeq" id="WP_111336066.1">
    <property type="nucleotide sequence ID" value="NZ_CP030032.1"/>
</dbReference>
<gene>
    <name evidence="1" type="ORF">DN745_14965</name>
</gene>
<protein>
    <submittedName>
        <fullName evidence="1">Uncharacterized protein</fullName>
    </submittedName>
</protein>
<keyword evidence="2" id="KW-1185">Reference proteome</keyword>
<dbReference type="Proteomes" id="UP000249799">
    <property type="component" value="Chromosome"/>
</dbReference>
<organism evidence="1 2">
    <name type="scientific">Bradymonas sediminis</name>
    <dbReference type="NCBI Taxonomy" id="1548548"/>
    <lineage>
        <taxon>Bacteria</taxon>
        <taxon>Deltaproteobacteria</taxon>
        <taxon>Bradymonadales</taxon>
        <taxon>Bradymonadaceae</taxon>
        <taxon>Bradymonas</taxon>
    </lineage>
</organism>